<dbReference type="RefSeq" id="WP_344494989.1">
    <property type="nucleotide sequence ID" value="NZ_BAAAQX010000056.1"/>
</dbReference>
<keyword evidence="3" id="KW-0813">Transport</keyword>
<organism evidence="10 11">
    <name type="scientific">Nonomuraea monospora</name>
    <dbReference type="NCBI Taxonomy" id="568818"/>
    <lineage>
        <taxon>Bacteria</taxon>
        <taxon>Bacillati</taxon>
        <taxon>Actinomycetota</taxon>
        <taxon>Actinomycetes</taxon>
        <taxon>Streptosporangiales</taxon>
        <taxon>Streptosporangiaceae</taxon>
        <taxon>Nonomuraea</taxon>
    </lineage>
</organism>
<comment type="similarity">
    <text evidence="2">Belongs to the ABC transporter superfamily.</text>
</comment>
<name>A0ABP5PZQ0_9ACTN</name>
<gene>
    <name evidence="10" type="ORF">GCM10009850_113600</name>
</gene>
<evidence type="ECO:0000256" key="8">
    <source>
        <dbReference type="ARBA" id="ARBA00023136"/>
    </source>
</evidence>
<dbReference type="GO" id="GO:0005524">
    <property type="term" value="F:ATP binding"/>
    <property type="evidence" value="ECO:0007669"/>
    <property type="project" value="UniProtKB-KW"/>
</dbReference>
<evidence type="ECO:0000256" key="4">
    <source>
        <dbReference type="ARBA" id="ARBA00022475"/>
    </source>
</evidence>
<dbReference type="Pfam" id="PF00005">
    <property type="entry name" value="ABC_tran"/>
    <property type="match status" value="1"/>
</dbReference>
<evidence type="ECO:0000256" key="5">
    <source>
        <dbReference type="ARBA" id="ARBA00022741"/>
    </source>
</evidence>
<keyword evidence="11" id="KW-1185">Reference proteome</keyword>
<dbReference type="PIRSF" id="PIRSF039085">
    <property type="entry name" value="ABC_ATPase_HisP"/>
    <property type="match status" value="1"/>
</dbReference>
<dbReference type="PROSITE" id="PS50893">
    <property type="entry name" value="ABC_TRANSPORTER_2"/>
    <property type="match status" value="1"/>
</dbReference>
<dbReference type="InterPro" id="IPR027417">
    <property type="entry name" value="P-loop_NTPase"/>
</dbReference>
<keyword evidence="6 10" id="KW-0067">ATP-binding</keyword>
<dbReference type="InterPro" id="IPR017871">
    <property type="entry name" value="ABC_transporter-like_CS"/>
</dbReference>
<keyword evidence="8" id="KW-0472">Membrane</keyword>
<dbReference type="InterPro" id="IPR003439">
    <property type="entry name" value="ABC_transporter-like_ATP-bd"/>
</dbReference>
<dbReference type="PROSITE" id="PS00211">
    <property type="entry name" value="ABC_TRANSPORTER_1"/>
    <property type="match status" value="1"/>
</dbReference>
<keyword evidence="5" id="KW-0547">Nucleotide-binding</keyword>
<feature type="domain" description="ABC transporter" evidence="9">
    <location>
        <begin position="6"/>
        <end position="240"/>
    </location>
</feature>
<dbReference type="PANTHER" id="PTHR43166">
    <property type="entry name" value="AMINO ACID IMPORT ATP-BINDING PROTEIN"/>
    <property type="match status" value="1"/>
</dbReference>
<evidence type="ECO:0000256" key="6">
    <source>
        <dbReference type="ARBA" id="ARBA00022840"/>
    </source>
</evidence>
<dbReference type="InterPro" id="IPR030679">
    <property type="entry name" value="ABC_ATPase_HisP-typ"/>
</dbReference>
<dbReference type="CDD" id="cd03262">
    <property type="entry name" value="ABC_HisP_GlnQ"/>
    <property type="match status" value="1"/>
</dbReference>
<dbReference type="Gene3D" id="3.40.50.300">
    <property type="entry name" value="P-loop containing nucleotide triphosphate hydrolases"/>
    <property type="match status" value="1"/>
</dbReference>
<evidence type="ECO:0000256" key="3">
    <source>
        <dbReference type="ARBA" id="ARBA00022448"/>
    </source>
</evidence>
<dbReference type="PANTHER" id="PTHR43166:SF9">
    <property type="entry name" value="GLUTAMATE_ASPARTATE IMPORT ATP-BINDING PROTEIN GLTL"/>
    <property type="match status" value="1"/>
</dbReference>
<keyword evidence="4" id="KW-1003">Cell membrane</keyword>
<dbReference type="SUPFAM" id="SSF52540">
    <property type="entry name" value="P-loop containing nucleoside triphosphate hydrolases"/>
    <property type="match status" value="1"/>
</dbReference>
<reference evidence="11" key="1">
    <citation type="journal article" date="2019" name="Int. J. Syst. Evol. Microbiol.">
        <title>The Global Catalogue of Microorganisms (GCM) 10K type strain sequencing project: providing services to taxonomists for standard genome sequencing and annotation.</title>
        <authorList>
            <consortium name="The Broad Institute Genomics Platform"/>
            <consortium name="The Broad Institute Genome Sequencing Center for Infectious Disease"/>
            <person name="Wu L."/>
            <person name="Ma J."/>
        </authorList>
    </citation>
    <scope>NUCLEOTIDE SEQUENCE [LARGE SCALE GENOMIC DNA]</scope>
    <source>
        <strain evidence="11">JCM 16114</strain>
    </source>
</reference>
<sequence length="248" mass="27253">MTTHAIELRDLHKHFGKNEVLKGIDMTVDPGQVVCVIGPSGSGKSTLLRCVNLLETPTRGKVFVEGAEVTDPDVDIDAVRRRIGMVFQQFNLFPHMTALENVMIAQQRVLKRSKREAEVVARDNLDKVGVGAKCDSLPGQLSGGQQQRVAIARALAMNPSLMLFDEPTSALDPELVGDVLTVMRKLAEEGMTMLVVTHEMGFARQVADRVVFMDGGVIVEDGAPAQVIGDPRHERTRTFLHRVLHPED</sequence>
<dbReference type="SMART" id="SM00382">
    <property type="entry name" value="AAA"/>
    <property type="match status" value="1"/>
</dbReference>
<evidence type="ECO:0000259" key="9">
    <source>
        <dbReference type="PROSITE" id="PS50893"/>
    </source>
</evidence>
<evidence type="ECO:0000256" key="2">
    <source>
        <dbReference type="ARBA" id="ARBA00005417"/>
    </source>
</evidence>
<dbReference type="EMBL" id="BAAAQX010000056">
    <property type="protein sequence ID" value="GAA2215892.1"/>
    <property type="molecule type" value="Genomic_DNA"/>
</dbReference>
<evidence type="ECO:0000313" key="11">
    <source>
        <dbReference type="Proteomes" id="UP001499843"/>
    </source>
</evidence>
<evidence type="ECO:0000256" key="1">
    <source>
        <dbReference type="ARBA" id="ARBA00004202"/>
    </source>
</evidence>
<keyword evidence="7" id="KW-0029">Amino-acid transport</keyword>
<comment type="caution">
    <text evidence="10">The sequence shown here is derived from an EMBL/GenBank/DDBJ whole genome shotgun (WGS) entry which is preliminary data.</text>
</comment>
<accession>A0ABP5PZQ0</accession>
<dbReference type="InterPro" id="IPR003593">
    <property type="entry name" value="AAA+_ATPase"/>
</dbReference>
<proteinExistence type="inferred from homology"/>
<protein>
    <submittedName>
        <fullName evidence="10">Amino acid ABC transporter ATP-binding protein</fullName>
    </submittedName>
</protein>
<dbReference type="Proteomes" id="UP001499843">
    <property type="component" value="Unassembled WGS sequence"/>
</dbReference>
<evidence type="ECO:0000256" key="7">
    <source>
        <dbReference type="ARBA" id="ARBA00022970"/>
    </source>
</evidence>
<dbReference type="InterPro" id="IPR050086">
    <property type="entry name" value="MetN_ABC_transporter-like"/>
</dbReference>
<comment type="subcellular location">
    <subcellularLocation>
        <location evidence="1">Cell membrane</location>
        <topology evidence="1">Peripheral membrane protein</topology>
    </subcellularLocation>
</comment>
<evidence type="ECO:0000313" key="10">
    <source>
        <dbReference type="EMBL" id="GAA2215892.1"/>
    </source>
</evidence>